<evidence type="ECO:0000313" key="2">
    <source>
        <dbReference type="EMBL" id="GGI86827.1"/>
    </source>
</evidence>
<organism evidence="2 3">
    <name type="scientific">Pseudarthrobacter scleromae</name>
    <dbReference type="NCBI Taxonomy" id="158897"/>
    <lineage>
        <taxon>Bacteria</taxon>
        <taxon>Bacillati</taxon>
        <taxon>Actinomycetota</taxon>
        <taxon>Actinomycetes</taxon>
        <taxon>Micrococcales</taxon>
        <taxon>Micrococcaceae</taxon>
        <taxon>Pseudarthrobacter</taxon>
    </lineage>
</organism>
<keyword evidence="3" id="KW-1185">Reference proteome</keyword>
<dbReference type="PANTHER" id="PTHR37291:SF1">
    <property type="entry name" value="TYPE IV METHYL-DIRECTED RESTRICTION ENZYME ECOKMCRB SUBUNIT"/>
    <property type="match status" value="1"/>
</dbReference>
<dbReference type="PANTHER" id="PTHR37291">
    <property type="entry name" value="5-METHYLCYTOSINE-SPECIFIC RESTRICTION ENZYME B"/>
    <property type="match status" value="1"/>
</dbReference>
<feature type="domain" description="AAA+ ATPase" evidence="1">
    <location>
        <begin position="456"/>
        <end position="625"/>
    </location>
</feature>
<dbReference type="InterPro" id="IPR027417">
    <property type="entry name" value="P-loop_NTPase"/>
</dbReference>
<dbReference type="Proteomes" id="UP000658754">
    <property type="component" value="Unassembled WGS sequence"/>
</dbReference>
<accession>A0ABQ2CFN0</accession>
<name>A0ABQ2CFN0_9MICC</name>
<dbReference type="SUPFAM" id="SSF52540">
    <property type="entry name" value="P-loop containing nucleoside triphosphate hydrolases"/>
    <property type="match status" value="1"/>
</dbReference>
<comment type="caution">
    <text evidence="2">The sequence shown here is derived from an EMBL/GenBank/DDBJ whole genome shotgun (WGS) entry which is preliminary data.</text>
</comment>
<evidence type="ECO:0000313" key="3">
    <source>
        <dbReference type="Proteomes" id="UP000658754"/>
    </source>
</evidence>
<dbReference type="EMBL" id="BMKV01000004">
    <property type="protein sequence ID" value="GGI86827.1"/>
    <property type="molecule type" value="Genomic_DNA"/>
</dbReference>
<sequence length="724" mass="81667">MLEEVNTAKQNWFVGAFFSDRDPQDQTARFLAEGVWENGFEDRHLDVVKSMRPGDRIAIKASYVRKHGVPFDTRGHLVSTMAIKATGRVTRNHGDGRRVDVDWNPLEQPREWYFYTGRATIWKVAAGSWMSEALIRFAFDNEQQDISRFRNDAAWSKRFGDEDPSPEEDFQWTPFYEELATALLSYKDRRGELLAALQNLQTRHENLNYLTDKDENGVAMPLDDICPFTLFGSFNRGITHTKRTTLAGDWAKALGLSTPPPTAFDAIPLLNNQNSWFFSYKPDRAPGDIDALWNAFEAALHLASSSEDQTRIRFAEAYDRARSIPGVGGKLSMGLFWIRPWNFLPLDGQSRNYLKTALMLDGNLFQADGSRYLDILDTLVAKFDDPEYPVHSFPELSWTAFLDPSGRTNSSDEADGDPVELAPASPTKPYSVADIVLDGCFVSESELADILARWRSKKNIILQGPPGTGKTWLARRLAYALIGSRDLKSAIRAVQFHPNMSYEDFVRGWRPGSDGQLTLVNGPFLEMVERANAAPEVPHVVLIEEINRGNPVPVFGELLTLIEAGKRSPREALHLAYPRASDETVHVPSNLYIIGTMNLADRSLAIMDLAFRRRFGFISLAPALNDSWLLWMQTKHNVEVAQLVSIRRRFETLNATIRDDATLGPEFMLGHSFVTPPAEERVDSYVSWFRSVVTTEIAPTLKEYWFEDPSSAEAEASKLVEGLN</sequence>
<reference evidence="3" key="1">
    <citation type="journal article" date="2019" name="Int. J. Syst. Evol. Microbiol.">
        <title>The Global Catalogue of Microorganisms (GCM) 10K type strain sequencing project: providing services to taxonomists for standard genome sequencing and annotation.</title>
        <authorList>
            <consortium name="The Broad Institute Genomics Platform"/>
            <consortium name="The Broad Institute Genome Sequencing Center for Infectious Disease"/>
            <person name="Wu L."/>
            <person name="Ma J."/>
        </authorList>
    </citation>
    <scope>NUCLEOTIDE SEQUENCE [LARGE SCALE GENOMIC DNA]</scope>
    <source>
        <strain evidence="3">CGMCC 1.3601</strain>
    </source>
</reference>
<dbReference type="InterPro" id="IPR011704">
    <property type="entry name" value="ATPase_dyneun-rel_AAA"/>
</dbReference>
<dbReference type="InterPro" id="IPR052934">
    <property type="entry name" value="Methyl-DNA_Rec/Restrict_Enz"/>
</dbReference>
<dbReference type="SMART" id="SM00382">
    <property type="entry name" value="AAA"/>
    <property type="match status" value="1"/>
</dbReference>
<dbReference type="Pfam" id="PF07728">
    <property type="entry name" value="AAA_5"/>
    <property type="match status" value="1"/>
</dbReference>
<dbReference type="CDD" id="cd00009">
    <property type="entry name" value="AAA"/>
    <property type="match status" value="1"/>
</dbReference>
<proteinExistence type="predicted"/>
<dbReference type="Gene3D" id="3.40.50.300">
    <property type="entry name" value="P-loop containing nucleotide triphosphate hydrolases"/>
    <property type="match status" value="1"/>
</dbReference>
<evidence type="ECO:0000259" key="1">
    <source>
        <dbReference type="SMART" id="SM00382"/>
    </source>
</evidence>
<dbReference type="InterPro" id="IPR003593">
    <property type="entry name" value="AAA+_ATPase"/>
</dbReference>
<protein>
    <submittedName>
        <fullName evidence="2">ATPase AAA</fullName>
    </submittedName>
</protein>
<gene>
    <name evidence="2" type="ORF">GCM10007175_25030</name>
</gene>